<proteinExistence type="predicted"/>
<feature type="compositionally biased region" description="Polar residues" evidence="1">
    <location>
        <begin position="1"/>
        <end position="12"/>
    </location>
</feature>
<comment type="caution">
    <text evidence="2">The sequence shown here is derived from an EMBL/GenBank/DDBJ whole genome shotgun (WGS) entry which is preliminary data.</text>
</comment>
<feature type="region of interest" description="Disordered" evidence="1">
    <location>
        <begin position="1"/>
        <end position="20"/>
    </location>
</feature>
<keyword evidence="3" id="KW-1185">Reference proteome</keyword>
<dbReference type="EMBL" id="BNJF01000009">
    <property type="protein sequence ID" value="GHO50690.1"/>
    <property type="molecule type" value="Genomic_DNA"/>
</dbReference>
<evidence type="ECO:0000313" key="2">
    <source>
        <dbReference type="EMBL" id="GHO50690.1"/>
    </source>
</evidence>
<dbReference type="AlphaFoldDB" id="A0A8J3MZD6"/>
<name>A0A8J3MZD6_9CHLR</name>
<dbReference type="RefSeq" id="WP_220199668.1">
    <property type="nucleotide sequence ID" value="NZ_BNJF01000009.1"/>
</dbReference>
<accession>A0A8J3MZD6</accession>
<organism evidence="2 3">
    <name type="scientific">Ktedonospora formicarum</name>
    <dbReference type="NCBI Taxonomy" id="2778364"/>
    <lineage>
        <taxon>Bacteria</taxon>
        <taxon>Bacillati</taxon>
        <taxon>Chloroflexota</taxon>
        <taxon>Ktedonobacteria</taxon>
        <taxon>Ktedonobacterales</taxon>
        <taxon>Ktedonobacteraceae</taxon>
        <taxon>Ktedonospora</taxon>
    </lineage>
</organism>
<evidence type="ECO:0000313" key="3">
    <source>
        <dbReference type="Proteomes" id="UP000612362"/>
    </source>
</evidence>
<dbReference type="Proteomes" id="UP000612362">
    <property type="component" value="Unassembled WGS sequence"/>
</dbReference>
<evidence type="ECO:0000256" key="1">
    <source>
        <dbReference type="SAM" id="MobiDB-lite"/>
    </source>
</evidence>
<reference evidence="2" key="1">
    <citation type="submission" date="2020-10" db="EMBL/GenBank/DDBJ databases">
        <title>Taxonomic study of unclassified bacteria belonging to the class Ktedonobacteria.</title>
        <authorList>
            <person name="Yabe S."/>
            <person name="Wang C.M."/>
            <person name="Zheng Y."/>
            <person name="Sakai Y."/>
            <person name="Cavaletti L."/>
            <person name="Monciardini P."/>
            <person name="Donadio S."/>
        </authorList>
    </citation>
    <scope>NUCLEOTIDE SEQUENCE</scope>
    <source>
        <strain evidence="2">SOSP1-1</strain>
    </source>
</reference>
<protein>
    <submittedName>
        <fullName evidence="2">Uncharacterized protein</fullName>
    </submittedName>
</protein>
<sequence length="78" mass="9231">MSNTAQIRQMPTSFLEERANRSTRQTDCIRQQQTFSEIDVVQMLVFGWLYKPDTRMKMLTSKEKCYGQRACFCQTPLQ</sequence>
<gene>
    <name evidence="2" type="ORF">KSX_88530</name>
</gene>